<protein>
    <submittedName>
        <fullName evidence="1">Uncharacterized protein</fullName>
    </submittedName>
</protein>
<dbReference type="EMBL" id="DTMQ01000040">
    <property type="protein sequence ID" value="HGE99700.1"/>
    <property type="molecule type" value="Genomic_DNA"/>
</dbReference>
<gene>
    <name evidence="1" type="ORF">ENX07_06510</name>
</gene>
<accession>A0A7C3Z2H3</accession>
<evidence type="ECO:0000313" key="1">
    <source>
        <dbReference type="EMBL" id="HGE99700.1"/>
    </source>
</evidence>
<proteinExistence type="predicted"/>
<dbReference type="AlphaFoldDB" id="A0A7C3Z2H3"/>
<comment type="caution">
    <text evidence="1">The sequence shown here is derived from an EMBL/GenBank/DDBJ whole genome shotgun (WGS) entry which is preliminary data.</text>
</comment>
<organism evidence="1">
    <name type="scientific">candidate division WOR-3 bacterium</name>
    <dbReference type="NCBI Taxonomy" id="2052148"/>
    <lineage>
        <taxon>Bacteria</taxon>
        <taxon>Bacteria division WOR-3</taxon>
    </lineage>
</organism>
<sequence length="273" mass="30554">MLLRIRTLILFSFLPLFGANFIDFEKWEIVISQESATDALITPTDLSLLAKEMLKDCFYNSNWTVRDFLMANPKIERRFNFLSLTPSSQERVHLSDGTSFVDFRIPIRGALYSLLAPKTGGGLPLSPIACPLCGQPWPEGKEIPEGIVPIPIESEETPKYTGVIIDARRLDLKPSLFPQVLDEEGREVYGPSFVDRDELIQQGMVQYLNSLSAAYASDRAGNSPALITPLRVSGKNRCDIVISSSDAKRLHSSSQTLKALRRCRVIIVRSEEH</sequence>
<reference evidence="1" key="1">
    <citation type="journal article" date="2020" name="mSystems">
        <title>Genome- and Community-Level Interaction Insights into Carbon Utilization and Element Cycling Functions of Hydrothermarchaeota in Hydrothermal Sediment.</title>
        <authorList>
            <person name="Zhou Z."/>
            <person name="Liu Y."/>
            <person name="Xu W."/>
            <person name="Pan J."/>
            <person name="Luo Z.H."/>
            <person name="Li M."/>
        </authorList>
    </citation>
    <scope>NUCLEOTIDE SEQUENCE [LARGE SCALE GENOMIC DNA]</scope>
    <source>
        <strain evidence="1">SpSt-906</strain>
    </source>
</reference>
<name>A0A7C3Z2H3_UNCW3</name>